<evidence type="ECO:0000256" key="3">
    <source>
        <dbReference type="ARBA" id="ARBA00023125"/>
    </source>
</evidence>
<dbReference type="Gene3D" id="3.40.190.10">
    <property type="entry name" value="Periplasmic binding protein-like II"/>
    <property type="match status" value="2"/>
</dbReference>
<dbReference type="PROSITE" id="PS50931">
    <property type="entry name" value="HTH_LYSR"/>
    <property type="match status" value="1"/>
</dbReference>
<keyword evidence="3" id="KW-0238">DNA-binding</keyword>
<evidence type="ECO:0000313" key="6">
    <source>
        <dbReference type="EMBL" id="MCQ8278131.1"/>
    </source>
</evidence>
<dbReference type="PANTHER" id="PTHR30579">
    <property type="entry name" value="TRANSCRIPTIONAL REGULATOR"/>
    <property type="match status" value="1"/>
</dbReference>
<protein>
    <submittedName>
        <fullName evidence="6">LysR family transcriptional regulator</fullName>
    </submittedName>
</protein>
<dbReference type="InterPro" id="IPR050176">
    <property type="entry name" value="LTTR"/>
</dbReference>
<proteinExistence type="inferred from homology"/>
<comment type="similarity">
    <text evidence="1">Belongs to the LysR transcriptional regulatory family.</text>
</comment>
<dbReference type="InterPro" id="IPR036390">
    <property type="entry name" value="WH_DNA-bd_sf"/>
</dbReference>
<keyword evidence="4" id="KW-0804">Transcription</keyword>
<dbReference type="SUPFAM" id="SSF46785">
    <property type="entry name" value="Winged helix' DNA-binding domain"/>
    <property type="match status" value="1"/>
</dbReference>
<dbReference type="Pfam" id="PF03466">
    <property type="entry name" value="LysR_substrate"/>
    <property type="match status" value="1"/>
</dbReference>
<keyword evidence="7" id="KW-1185">Reference proteome</keyword>
<reference evidence="6 7" key="1">
    <citation type="submission" date="2022-06" db="EMBL/GenBank/DDBJ databases">
        <title>Endosaccharibacter gen. nov., sp. nov., endophytic bacteria isolated from sugarcane.</title>
        <authorList>
            <person name="Pitiwittayakul N."/>
            <person name="Yukphan P."/>
            <person name="Charoenyingcharoen P."/>
            <person name="Tanasupawat S."/>
        </authorList>
    </citation>
    <scope>NUCLEOTIDE SEQUENCE [LARGE SCALE GENOMIC DNA]</scope>
    <source>
        <strain evidence="6 7">KSS8</strain>
    </source>
</reference>
<keyword evidence="2" id="KW-0805">Transcription regulation</keyword>
<dbReference type="InterPro" id="IPR005119">
    <property type="entry name" value="LysR_subst-bd"/>
</dbReference>
<dbReference type="RefSeq" id="WP_422863590.1">
    <property type="nucleotide sequence ID" value="NZ_JAMSKV010000004.1"/>
</dbReference>
<sequence>MRFPPAPSGPAAHPPDAVLPRRPQRAAVNLSIDLLRSFVAIVDMGSISQATDRIFLTQSALSLQMKRLEDQLRQRLFDRQGRALKLTPAGEELAAQARRLLALNDDIVASLGIGGGTAPIRFGMVQDFAETVLPVLLPVFRTRQPEARLQLRIGGSAELGELFDRSRLEMALVYGRPPMPRLGSVTPMGVESMSWIGDPALAQEAVLPLVVLDEPCAFRSALLDTLERSERAYRIVLETPHLPGLTASLRAGFGLTCRTTAYAAFHDLPVPPCDLPSLPVIERALLCRDRLQPAAESLSVLLRQLSPQPSGNLVEDGAFDS</sequence>
<evidence type="ECO:0000313" key="7">
    <source>
        <dbReference type="Proteomes" id="UP001524587"/>
    </source>
</evidence>
<evidence type="ECO:0000256" key="1">
    <source>
        <dbReference type="ARBA" id="ARBA00009437"/>
    </source>
</evidence>
<dbReference type="EMBL" id="JAMSKV010000004">
    <property type="protein sequence ID" value="MCQ8278131.1"/>
    <property type="molecule type" value="Genomic_DNA"/>
</dbReference>
<accession>A0ABT1W7L6</accession>
<gene>
    <name evidence="6" type="ORF">NFI95_06675</name>
</gene>
<evidence type="ECO:0000256" key="2">
    <source>
        <dbReference type="ARBA" id="ARBA00023015"/>
    </source>
</evidence>
<feature type="domain" description="HTH lysR-type" evidence="5">
    <location>
        <begin position="30"/>
        <end position="87"/>
    </location>
</feature>
<dbReference type="PANTHER" id="PTHR30579:SF7">
    <property type="entry name" value="HTH-TYPE TRANSCRIPTIONAL REGULATOR LRHA-RELATED"/>
    <property type="match status" value="1"/>
</dbReference>
<evidence type="ECO:0000259" key="5">
    <source>
        <dbReference type="PROSITE" id="PS50931"/>
    </source>
</evidence>
<dbReference type="Pfam" id="PF00126">
    <property type="entry name" value="HTH_1"/>
    <property type="match status" value="1"/>
</dbReference>
<dbReference type="InterPro" id="IPR036388">
    <property type="entry name" value="WH-like_DNA-bd_sf"/>
</dbReference>
<name>A0ABT1W7L6_9PROT</name>
<organism evidence="6 7">
    <name type="scientific">Endosaccharibacter trunci</name>
    <dbReference type="NCBI Taxonomy" id="2812733"/>
    <lineage>
        <taxon>Bacteria</taxon>
        <taxon>Pseudomonadati</taxon>
        <taxon>Pseudomonadota</taxon>
        <taxon>Alphaproteobacteria</taxon>
        <taxon>Acetobacterales</taxon>
        <taxon>Acetobacteraceae</taxon>
        <taxon>Endosaccharibacter</taxon>
    </lineage>
</organism>
<dbReference type="PRINTS" id="PR00039">
    <property type="entry name" value="HTHLYSR"/>
</dbReference>
<dbReference type="Proteomes" id="UP001524587">
    <property type="component" value="Unassembled WGS sequence"/>
</dbReference>
<dbReference type="SUPFAM" id="SSF53850">
    <property type="entry name" value="Periplasmic binding protein-like II"/>
    <property type="match status" value="1"/>
</dbReference>
<evidence type="ECO:0000256" key="4">
    <source>
        <dbReference type="ARBA" id="ARBA00023163"/>
    </source>
</evidence>
<dbReference type="InterPro" id="IPR000847">
    <property type="entry name" value="LysR_HTH_N"/>
</dbReference>
<dbReference type="Gene3D" id="1.10.10.10">
    <property type="entry name" value="Winged helix-like DNA-binding domain superfamily/Winged helix DNA-binding domain"/>
    <property type="match status" value="1"/>
</dbReference>
<comment type="caution">
    <text evidence="6">The sequence shown here is derived from an EMBL/GenBank/DDBJ whole genome shotgun (WGS) entry which is preliminary data.</text>
</comment>